<dbReference type="PANTHER" id="PTHR43133:SF52">
    <property type="entry name" value="ECF RNA POLYMERASE SIGMA FACTOR SIGL"/>
    <property type="match status" value="1"/>
</dbReference>
<keyword evidence="3 6" id="KW-0731">Sigma factor</keyword>
<gene>
    <name evidence="9" type="ORF">QNI29_02300</name>
</gene>
<evidence type="ECO:0000313" key="9">
    <source>
        <dbReference type="EMBL" id="WIF98520.1"/>
    </source>
</evidence>
<keyword evidence="10" id="KW-1185">Reference proteome</keyword>
<name>A0ABY8UXZ3_9BACI</name>
<dbReference type="NCBIfam" id="TIGR02937">
    <property type="entry name" value="sigma70-ECF"/>
    <property type="match status" value="1"/>
</dbReference>
<reference evidence="9 10" key="1">
    <citation type="submission" date="2023-05" db="EMBL/GenBank/DDBJ databases">
        <title>Comparative genomics reveals the evidence of polycyclic aromatic hydrocarbons degradation in moderately halophilic genus Pontibacillus.</title>
        <authorList>
            <person name="Yang H."/>
            <person name="Qian Z."/>
        </authorList>
    </citation>
    <scope>NUCLEOTIDE SEQUENCE [LARGE SCALE GENOMIC DNA]</scope>
    <source>
        <strain evidence="10">HN14</strain>
    </source>
</reference>
<dbReference type="InterPro" id="IPR036388">
    <property type="entry name" value="WH-like_DNA-bd_sf"/>
</dbReference>
<keyword evidence="5 6" id="KW-0804">Transcription</keyword>
<evidence type="ECO:0000259" key="8">
    <source>
        <dbReference type="Pfam" id="PF08281"/>
    </source>
</evidence>
<evidence type="ECO:0000256" key="5">
    <source>
        <dbReference type="ARBA" id="ARBA00023163"/>
    </source>
</evidence>
<sequence length="166" mass="19679">MEIEEYYEQYVKDVYRYILSMCGDPYLAEDVTQDTFIKAFQSLGANPPMRVKPWLFTIAYRVFVDNHRKTKRIHPKDPSDFRTLADSVTTEDQAVDRSKQEVFYELLQELPDNQRQAILLVDVNELSIKEASQVLSIKENTCKSHLFRGRTKIKKWIHERWEEDDG</sequence>
<dbReference type="RefSeq" id="WP_231419168.1">
    <property type="nucleotide sequence ID" value="NZ_CP126446.1"/>
</dbReference>
<dbReference type="InterPro" id="IPR039425">
    <property type="entry name" value="RNA_pol_sigma-70-like"/>
</dbReference>
<organism evidence="9 10">
    <name type="scientific">Pontibacillus chungwhensis</name>
    <dbReference type="NCBI Taxonomy" id="265426"/>
    <lineage>
        <taxon>Bacteria</taxon>
        <taxon>Bacillati</taxon>
        <taxon>Bacillota</taxon>
        <taxon>Bacilli</taxon>
        <taxon>Bacillales</taxon>
        <taxon>Bacillaceae</taxon>
        <taxon>Pontibacillus</taxon>
    </lineage>
</organism>
<comment type="similarity">
    <text evidence="1 6">Belongs to the sigma-70 factor family. ECF subfamily.</text>
</comment>
<dbReference type="EMBL" id="CP126446">
    <property type="protein sequence ID" value="WIF98520.1"/>
    <property type="molecule type" value="Genomic_DNA"/>
</dbReference>
<dbReference type="InterPro" id="IPR000838">
    <property type="entry name" value="RNA_pol_sigma70_ECF_CS"/>
</dbReference>
<evidence type="ECO:0000256" key="1">
    <source>
        <dbReference type="ARBA" id="ARBA00010641"/>
    </source>
</evidence>
<evidence type="ECO:0000256" key="3">
    <source>
        <dbReference type="ARBA" id="ARBA00023082"/>
    </source>
</evidence>
<dbReference type="InterPro" id="IPR014284">
    <property type="entry name" value="RNA_pol_sigma-70_dom"/>
</dbReference>
<evidence type="ECO:0000256" key="2">
    <source>
        <dbReference type="ARBA" id="ARBA00023015"/>
    </source>
</evidence>
<dbReference type="PANTHER" id="PTHR43133">
    <property type="entry name" value="RNA POLYMERASE ECF-TYPE SIGMA FACTO"/>
    <property type="match status" value="1"/>
</dbReference>
<feature type="domain" description="RNA polymerase sigma factor 70 region 4 type 2" evidence="8">
    <location>
        <begin position="102"/>
        <end position="153"/>
    </location>
</feature>
<evidence type="ECO:0000256" key="4">
    <source>
        <dbReference type="ARBA" id="ARBA00023125"/>
    </source>
</evidence>
<keyword evidence="2 6" id="KW-0805">Transcription regulation</keyword>
<dbReference type="InterPro" id="IPR013325">
    <property type="entry name" value="RNA_pol_sigma_r2"/>
</dbReference>
<dbReference type="PROSITE" id="PS01063">
    <property type="entry name" value="SIGMA70_ECF"/>
    <property type="match status" value="1"/>
</dbReference>
<dbReference type="InterPro" id="IPR007627">
    <property type="entry name" value="RNA_pol_sigma70_r2"/>
</dbReference>
<dbReference type="SUPFAM" id="SSF88659">
    <property type="entry name" value="Sigma3 and sigma4 domains of RNA polymerase sigma factors"/>
    <property type="match status" value="1"/>
</dbReference>
<protein>
    <recommendedName>
        <fullName evidence="6">RNA polymerase sigma factor</fullName>
    </recommendedName>
</protein>
<dbReference type="Pfam" id="PF04542">
    <property type="entry name" value="Sigma70_r2"/>
    <property type="match status" value="1"/>
</dbReference>
<dbReference type="Pfam" id="PF08281">
    <property type="entry name" value="Sigma70_r4_2"/>
    <property type="match status" value="1"/>
</dbReference>
<evidence type="ECO:0000256" key="6">
    <source>
        <dbReference type="RuleBase" id="RU000716"/>
    </source>
</evidence>
<dbReference type="InterPro" id="IPR013249">
    <property type="entry name" value="RNA_pol_sigma70_r4_t2"/>
</dbReference>
<evidence type="ECO:0000313" key="10">
    <source>
        <dbReference type="Proteomes" id="UP001236652"/>
    </source>
</evidence>
<dbReference type="SUPFAM" id="SSF88946">
    <property type="entry name" value="Sigma2 domain of RNA polymerase sigma factors"/>
    <property type="match status" value="1"/>
</dbReference>
<feature type="domain" description="RNA polymerase sigma-70 region 2" evidence="7">
    <location>
        <begin position="7"/>
        <end position="72"/>
    </location>
</feature>
<evidence type="ECO:0000259" key="7">
    <source>
        <dbReference type="Pfam" id="PF04542"/>
    </source>
</evidence>
<keyword evidence="4 6" id="KW-0238">DNA-binding</keyword>
<accession>A0ABY8UXZ3</accession>
<dbReference type="Proteomes" id="UP001236652">
    <property type="component" value="Chromosome"/>
</dbReference>
<dbReference type="Gene3D" id="1.10.10.10">
    <property type="entry name" value="Winged helix-like DNA-binding domain superfamily/Winged helix DNA-binding domain"/>
    <property type="match status" value="1"/>
</dbReference>
<dbReference type="CDD" id="cd06171">
    <property type="entry name" value="Sigma70_r4"/>
    <property type="match status" value="1"/>
</dbReference>
<proteinExistence type="inferred from homology"/>
<dbReference type="Gene3D" id="1.10.1740.10">
    <property type="match status" value="1"/>
</dbReference>
<dbReference type="InterPro" id="IPR013324">
    <property type="entry name" value="RNA_pol_sigma_r3/r4-like"/>
</dbReference>